<dbReference type="AlphaFoldDB" id="A0A0A9AD70"/>
<dbReference type="EMBL" id="GBRH01252868">
    <property type="protein sequence ID" value="JAD45027.1"/>
    <property type="molecule type" value="Transcribed_RNA"/>
</dbReference>
<name>A0A0A9AD70_ARUDO</name>
<evidence type="ECO:0000313" key="1">
    <source>
        <dbReference type="EMBL" id="JAD45027.1"/>
    </source>
</evidence>
<proteinExistence type="predicted"/>
<accession>A0A0A9AD70</accession>
<dbReference type="PANTHER" id="PTHR47481:SF41">
    <property type="entry name" value="COPIA-LIKE POLYPROTEIN_RETROTRANSPOSON"/>
    <property type="match status" value="1"/>
</dbReference>
<reference evidence="1" key="2">
    <citation type="journal article" date="2015" name="Data Brief">
        <title>Shoot transcriptome of the giant reed, Arundo donax.</title>
        <authorList>
            <person name="Barrero R.A."/>
            <person name="Guerrero F.D."/>
            <person name="Moolhuijzen P."/>
            <person name="Goolsby J.A."/>
            <person name="Tidwell J."/>
            <person name="Bellgard S.E."/>
            <person name="Bellgard M.I."/>
        </authorList>
    </citation>
    <scope>NUCLEOTIDE SEQUENCE</scope>
    <source>
        <tissue evidence="1">Shoot tissue taken approximately 20 cm above the soil surface</tissue>
    </source>
</reference>
<reference evidence="1" key="1">
    <citation type="submission" date="2014-09" db="EMBL/GenBank/DDBJ databases">
        <authorList>
            <person name="Magalhaes I.L.F."/>
            <person name="Oliveira U."/>
            <person name="Santos F.R."/>
            <person name="Vidigal T.H.D.A."/>
            <person name="Brescovit A.D."/>
            <person name="Santos A.J."/>
        </authorList>
    </citation>
    <scope>NUCLEOTIDE SEQUENCE</scope>
    <source>
        <tissue evidence="1">Shoot tissue taken approximately 20 cm above the soil surface</tissue>
    </source>
</reference>
<organism evidence="1">
    <name type="scientific">Arundo donax</name>
    <name type="common">Giant reed</name>
    <name type="synonym">Donax arundinaceus</name>
    <dbReference type="NCBI Taxonomy" id="35708"/>
    <lineage>
        <taxon>Eukaryota</taxon>
        <taxon>Viridiplantae</taxon>
        <taxon>Streptophyta</taxon>
        <taxon>Embryophyta</taxon>
        <taxon>Tracheophyta</taxon>
        <taxon>Spermatophyta</taxon>
        <taxon>Magnoliopsida</taxon>
        <taxon>Liliopsida</taxon>
        <taxon>Poales</taxon>
        <taxon>Poaceae</taxon>
        <taxon>PACMAD clade</taxon>
        <taxon>Arundinoideae</taxon>
        <taxon>Arundineae</taxon>
        <taxon>Arundo</taxon>
    </lineage>
</organism>
<sequence>MDFVILEWLYGIISSDLYDIVFSRTTIVRHVWLALEEQFIGNRESRALHLDAEFHNFVLGDLNVSDYCHCLKGMAGALADLEEPVHDRTLMLVVLRGLNESFTYTTSLLKQQQPFPTFNEV</sequence>
<protein>
    <submittedName>
        <fullName evidence="1">Uncharacterized protein</fullName>
    </submittedName>
</protein>
<dbReference type="Pfam" id="PF14223">
    <property type="entry name" value="Retrotran_gag_2"/>
    <property type="match status" value="1"/>
</dbReference>
<dbReference type="PANTHER" id="PTHR47481">
    <property type="match status" value="1"/>
</dbReference>